<dbReference type="STRING" id="584787.GCA_001247655_00350"/>
<proteinExistence type="predicted"/>
<dbReference type="RefSeq" id="WP_123420982.1">
    <property type="nucleotide sequence ID" value="NZ_RJUL01000003.1"/>
</dbReference>
<protein>
    <submittedName>
        <fullName evidence="2">Uncharacterized protein YqcC (DUF446 family)</fullName>
    </submittedName>
</protein>
<dbReference type="GO" id="GO:0044010">
    <property type="term" value="P:single-species biofilm formation"/>
    <property type="evidence" value="ECO:0007669"/>
    <property type="project" value="TreeGrafter"/>
</dbReference>
<dbReference type="PANTHER" id="PTHR39586">
    <property type="entry name" value="CYTOPLASMIC PROTEIN-RELATED"/>
    <property type="match status" value="1"/>
</dbReference>
<name>A0A3N1PIP1_9GAMM</name>
<gene>
    <name evidence="2" type="ORF">EDC28_10378</name>
</gene>
<keyword evidence="3" id="KW-1185">Reference proteome</keyword>
<accession>A0A3N1PIP1</accession>
<evidence type="ECO:0000313" key="3">
    <source>
        <dbReference type="Proteomes" id="UP000268033"/>
    </source>
</evidence>
<dbReference type="InterPro" id="IPR036814">
    <property type="entry name" value="YqcC-like_sf"/>
</dbReference>
<comment type="caution">
    <text evidence="2">The sequence shown here is derived from an EMBL/GenBank/DDBJ whole genome shotgun (WGS) entry which is preliminary data.</text>
</comment>
<reference evidence="2 3" key="1">
    <citation type="submission" date="2018-11" db="EMBL/GenBank/DDBJ databases">
        <title>Genomic Encyclopedia of Type Strains, Phase IV (KMG-IV): sequencing the most valuable type-strain genomes for metagenomic binning, comparative biology and taxonomic classification.</title>
        <authorList>
            <person name="Goeker M."/>
        </authorList>
    </citation>
    <scope>NUCLEOTIDE SEQUENCE [LARGE SCALE GENOMIC DNA]</scope>
    <source>
        <strain evidence="2 3">DSM 21945</strain>
    </source>
</reference>
<feature type="domain" description="YqcC-like" evidence="1">
    <location>
        <begin position="11"/>
        <end position="103"/>
    </location>
</feature>
<dbReference type="AlphaFoldDB" id="A0A3N1PIP1"/>
<dbReference type="SUPFAM" id="SSF158452">
    <property type="entry name" value="YqcC-like"/>
    <property type="match status" value="1"/>
</dbReference>
<dbReference type="InterPro" id="IPR023376">
    <property type="entry name" value="YqcC-like_dom"/>
</dbReference>
<sequence>MSDKHQQALLLLEQIEMEMRLQKLWAKQHPGEQALASTEPFAVDTLDFEQWVQFIYLPKLKVLIGENQAPSNVSVCPMAEESWRHHGSRLVPLLELIADLDELLSGKRVRE</sequence>
<dbReference type="Pfam" id="PF04287">
    <property type="entry name" value="DUF446"/>
    <property type="match status" value="1"/>
</dbReference>
<organism evidence="2 3">
    <name type="scientific">Gallaecimonas pentaromativorans</name>
    <dbReference type="NCBI Taxonomy" id="584787"/>
    <lineage>
        <taxon>Bacteria</taxon>
        <taxon>Pseudomonadati</taxon>
        <taxon>Pseudomonadota</taxon>
        <taxon>Gammaproteobacteria</taxon>
        <taxon>Enterobacterales</taxon>
        <taxon>Gallaecimonadaceae</taxon>
        <taxon>Gallaecimonas</taxon>
    </lineage>
</organism>
<dbReference type="PANTHER" id="PTHR39586:SF1">
    <property type="entry name" value="CYTOPLASMIC PROTEIN"/>
    <property type="match status" value="1"/>
</dbReference>
<dbReference type="Proteomes" id="UP000268033">
    <property type="component" value="Unassembled WGS sequence"/>
</dbReference>
<evidence type="ECO:0000313" key="2">
    <source>
        <dbReference type="EMBL" id="ROQ28485.1"/>
    </source>
</evidence>
<dbReference type="InterPro" id="IPR007384">
    <property type="entry name" value="UCP006257"/>
</dbReference>
<dbReference type="Gene3D" id="1.20.1440.40">
    <property type="entry name" value="YqcC-like"/>
    <property type="match status" value="1"/>
</dbReference>
<dbReference type="EMBL" id="RJUL01000003">
    <property type="protein sequence ID" value="ROQ28485.1"/>
    <property type="molecule type" value="Genomic_DNA"/>
</dbReference>
<evidence type="ECO:0000259" key="1">
    <source>
        <dbReference type="Pfam" id="PF04287"/>
    </source>
</evidence>